<proteinExistence type="predicted"/>
<dbReference type="InterPro" id="IPR036779">
    <property type="entry name" value="LysM_dom_sf"/>
</dbReference>
<evidence type="ECO:0000256" key="2">
    <source>
        <dbReference type="SAM" id="Phobius"/>
    </source>
</evidence>
<dbReference type="Proteomes" id="UP001180515">
    <property type="component" value="Unassembled WGS sequence"/>
</dbReference>
<keyword evidence="2" id="KW-0472">Membrane</keyword>
<name>A0AAE4L1K8_9STRE</name>
<sequence>MAKEPWEEKIVKDSRESRTRHARSALLSTPWLTALLSVFFVIIVAILFIFFYTSNSGGNKQNDTIGFYGASSSKASKKASKKSDNKNKTTNTKDSSKATSNDEASGTSTDDSSSSSSSSAEGQTIVVQPGEGVASIAGRAGISVEELQALNPDHMTQGYWYANPGDAVIIK</sequence>
<dbReference type="SUPFAM" id="SSF54106">
    <property type="entry name" value="LysM domain"/>
    <property type="match status" value="1"/>
</dbReference>
<dbReference type="PROSITE" id="PS51782">
    <property type="entry name" value="LYSM"/>
    <property type="match status" value="1"/>
</dbReference>
<gene>
    <name evidence="4" type="ORF">P7G31_07505</name>
</gene>
<keyword evidence="2" id="KW-0812">Transmembrane</keyword>
<feature type="domain" description="LysM" evidence="3">
    <location>
        <begin position="123"/>
        <end position="170"/>
    </location>
</feature>
<dbReference type="NCBIfam" id="NF042931">
    <property type="entry name" value="SAG1386_EF1546"/>
    <property type="match status" value="1"/>
</dbReference>
<dbReference type="InterPro" id="IPR049981">
    <property type="entry name" value="SPy_0802-like"/>
</dbReference>
<organism evidence="4 5">
    <name type="scientific">Streptococcus parauberis</name>
    <dbReference type="NCBI Taxonomy" id="1348"/>
    <lineage>
        <taxon>Bacteria</taxon>
        <taxon>Bacillati</taxon>
        <taxon>Bacillota</taxon>
        <taxon>Bacilli</taxon>
        <taxon>Lactobacillales</taxon>
        <taxon>Streptococcaceae</taxon>
        <taxon>Streptococcus</taxon>
    </lineage>
</organism>
<dbReference type="EMBL" id="JARQAG010000010">
    <property type="protein sequence ID" value="MDT2732090.1"/>
    <property type="molecule type" value="Genomic_DNA"/>
</dbReference>
<dbReference type="InterPro" id="IPR018392">
    <property type="entry name" value="LysM"/>
</dbReference>
<evidence type="ECO:0000256" key="1">
    <source>
        <dbReference type="SAM" id="MobiDB-lite"/>
    </source>
</evidence>
<evidence type="ECO:0000313" key="5">
    <source>
        <dbReference type="Proteomes" id="UP001180515"/>
    </source>
</evidence>
<evidence type="ECO:0000313" key="4">
    <source>
        <dbReference type="EMBL" id="MDT2732090.1"/>
    </source>
</evidence>
<dbReference type="CDD" id="cd00118">
    <property type="entry name" value="LysM"/>
    <property type="match status" value="1"/>
</dbReference>
<dbReference type="SMART" id="SM00257">
    <property type="entry name" value="LysM"/>
    <property type="match status" value="1"/>
</dbReference>
<reference evidence="4" key="1">
    <citation type="submission" date="2023-03" db="EMBL/GenBank/DDBJ databases">
        <authorList>
            <person name="Shen W."/>
            <person name="Cai J."/>
        </authorList>
    </citation>
    <scope>NUCLEOTIDE SEQUENCE</scope>
    <source>
        <strain evidence="4">P82-2</strain>
    </source>
</reference>
<feature type="transmembrane region" description="Helical" evidence="2">
    <location>
        <begin position="31"/>
        <end position="52"/>
    </location>
</feature>
<keyword evidence="2" id="KW-1133">Transmembrane helix</keyword>
<protein>
    <submittedName>
        <fullName evidence="4">LysM domain-containing protein</fullName>
    </submittedName>
</protein>
<feature type="compositionally biased region" description="Low complexity" evidence="1">
    <location>
        <begin position="88"/>
        <end position="122"/>
    </location>
</feature>
<evidence type="ECO:0000259" key="3">
    <source>
        <dbReference type="PROSITE" id="PS51782"/>
    </source>
</evidence>
<feature type="region of interest" description="Disordered" evidence="1">
    <location>
        <begin position="72"/>
        <end position="124"/>
    </location>
</feature>
<dbReference type="Gene3D" id="3.10.350.10">
    <property type="entry name" value="LysM domain"/>
    <property type="match status" value="1"/>
</dbReference>
<accession>A0AAE4L1K8</accession>
<comment type="caution">
    <text evidence="4">The sequence shown here is derived from an EMBL/GenBank/DDBJ whole genome shotgun (WGS) entry which is preliminary data.</text>
</comment>
<dbReference type="AlphaFoldDB" id="A0AAE4L1K8"/>
<dbReference type="RefSeq" id="WP_062806688.1">
    <property type="nucleotide sequence ID" value="NZ_JARQAG010000010.1"/>
</dbReference>